<dbReference type="AlphaFoldDB" id="A0A1I8AWH9"/>
<protein>
    <submittedName>
        <fullName evidence="4">Heparan-sulfate 6-O-sulfotransferase</fullName>
    </submittedName>
</protein>
<feature type="transmembrane region" description="Helical" evidence="2">
    <location>
        <begin position="77"/>
        <end position="99"/>
    </location>
</feature>
<keyword evidence="2" id="KW-1133">Transmembrane helix</keyword>
<dbReference type="Proteomes" id="UP000095287">
    <property type="component" value="Unplaced"/>
</dbReference>
<reference evidence="4" key="1">
    <citation type="submission" date="2016-11" db="UniProtKB">
        <authorList>
            <consortium name="WormBaseParasite"/>
        </authorList>
    </citation>
    <scope>IDENTIFICATION</scope>
</reference>
<evidence type="ECO:0000313" key="3">
    <source>
        <dbReference type="Proteomes" id="UP000095287"/>
    </source>
</evidence>
<dbReference type="WBParaSite" id="L893_g9669.t1">
    <property type="protein sequence ID" value="L893_g9669.t1"/>
    <property type="gene ID" value="L893_g9669"/>
</dbReference>
<evidence type="ECO:0000256" key="2">
    <source>
        <dbReference type="SAM" id="Phobius"/>
    </source>
</evidence>
<feature type="region of interest" description="Disordered" evidence="1">
    <location>
        <begin position="1"/>
        <end position="35"/>
    </location>
</feature>
<evidence type="ECO:0000313" key="4">
    <source>
        <dbReference type="WBParaSite" id="L893_g9669.t1"/>
    </source>
</evidence>
<evidence type="ECO:0000256" key="1">
    <source>
        <dbReference type="SAM" id="MobiDB-lite"/>
    </source>
</evidence>
<keyword evidence="2" id="KW-0812">Transmembrane</keyword>
<keyword evidence="2" id="KW-0472">Membrane</keyword>
<keyword evidence="3" id="KW-1185">Reference proteome</keyword>
<organism evidence="3 4">
    <name type="scientific">Steinernema glaseri</name>
    <dbReference type="NCBI Taxonomy" id="37863"/>
    <lineage>
        <taxon>Eukaryota</taxon>
        <taxon>Metazoa</taxon>
        <taxon>Ecdysozoa</taxon>
        <taxon>Nematoda</taxon>
        <taxon>Chromadorea</taxon>
        <taxon>Rhabditida</taxon>
        <taxon>Tylenchina</taxon>
        <taxon>Panagrolaimomorpha</taxon>
        <taxon>Strongyloidoidea</taxon>
        <taxon>Steinernematidae</taxon>
        <taxon>Steinernema</taxon>
    </lineage>
</organism>
<sequence length="205" mass="22555">MADEEADVEFAPIDKPAKDTPPVGGPNTGNVAGKAEELTREAGPDYETVADFIAVKAVKLRCSDEQNFMRSSKKLEYAAWALPVASVPILFGVLLIFGVQVLHSMDQKAEIQNFEMCLKTTNWSTWSECVGSPPLRESKRCGLVRRVDCACPPLSICGNHSEVQMMSDADWEVEKDRKQIVFLGKSGFYNVTEFLGTVCDLLGDT</sequence>
<proteinExistence type="predicted"/>
<name>A0A1I8AWH9_9BILA</name>
<accession>A0A1I8AWH9</accession>